<reference evidence="2" key="1">
    <citation type="journal article" date="2020" name="Stud. Mycol.">
        <title>101 Dothideomycetes genomes: a test case for predicting lifestyles and emergence of pathogens.</title>
        <authorList>
            <person name="Haridas S."/>
            <person name="Albert R."/>
            <person name="Binder M."/>
            <person name="Bloem J."/>
            <person name="Labutti K."/>
            <person name="Salamov A."/>
            <person name="Andreopoulos B."/>
            <person name="Baker S."/>
            <person name="Barry K."/>
            <person name="Bills G."/>
            <person name="Bluhm B."/>
            <person name="Cannon C."/>
            <person name="Castanera R."/>
            <person name="Culley D."/>
            <person name="Daum C."/>
            <person name="Ezra D."/>
            <person name="Gonzalez J."/>
            <person name="Henrissat B."/>
            <person name="Kuo A."/>
            <person name="Liang C."/>
            <person name="Lipzen A."/>
            <person name="Lutzoni F."/>
            <person name="Magnuson J."/>
            <person name="Mondo S."/>
            <person name="Nolan M."/>
            <person name="Ohm R."/>
            <person name="Pangilinan J."/>
            <person name="Park H.-J."/>
            <person name="Ramirez L."/>
            <person name="Alfaro M."/>
            <person name="Sun H."/>
            <person name="Tritt A."/>
            <person name="Yoshinaga Y."/>
            <person name="Zwiers L.-H."/>
            <person name="Turgeon B."/>
            <person name="Goodwin S."/>
            <person name="Spatafora J."/>
            <person name="Crous P."/>
            <person name="Grigoriev I."/>
        </authorList>
    </citation>
    <scope>NUCLEOTIDE SEQUENCE</scope>
    <source>
        <strain evidence="2">CBS 122368</strain>
    </source>
</reference>
<dbReference type="Proteomes" id="UP000800094">
    <property type="component" value="Unassembled WGS sequence"/>
</dbReference>
<evidence type="ECO:0000313" key="3">
    <source>
        <dbReference type="Proteomes" id="UP000800094"/>
    </source>
</evidence>
<feature type="region of interest" description="Disordered" evidence="1">
    <location>
        <begin position="262"/>
        <end position="390"/>
    </location>
</feature>
<feature type="region of interest" description="Disordered" evidence="1">
    <location>
        <begin position="732"/>
        <end position="842"/>
    </location>
</feature>
<keyword evidence="3" id="KW-1185">Reference proteome</keyword>
<name>A0A6A6J088_9PLEO</name>
<dbReference type="GeneID" id="54585125"/>
<sequence>MSAHSTLERHLHPAVRLLYEGLQPRAHFIAMIVQQGSPYSPPPPPCPNLSPIEEEEEEEILPLGPPPQLQLDFLHAKRLSFSEELVKYSFVPASPVACAVHRCIGSELKRTHEDLDNNVYGSSSAEVGYGGEVQSPWKRQKATSSMPNAVRMPQSKHDDLKQAGELGMEARNRESWAPMVDDLADFFAANQISPGKMEIEEEEKRPSRRRADKGVTVRAVRKQQSKAHLRGGASSLLEVPDERGEADTLRSEISSIASWNGSKVAKGEDERADNNRRLRDSQLAFPIPPQTPPRAPAPRTPSPVFTLYASPRTPSPKDERRIRNPGRKGSPYSLFPPSPDTVGASSGIYDQNRPDREREQRSLGSPFQTPKRDRRPTHHTQDSPISDLWENGNQVSHLNRAYNALPTGVPAERTVGGSEAFPGFRVWVKSPEFSATEVSWFGLGEENKQPQSLRQNRPTRAAHLNRFSGGAGEPVKGCSPHALDIERSAPRHAHVGPYDDVERGPPVLPDPETATIRRVSIWDGPDLNDAATDYHESQSVVAERMDHRGRVQGPLVGDHEMEMARKIEREIKQYLTQAMREHQEALEIIHNSDLDAIRKMQQIQFREDALIFKYRQKAMELGYGKSVDESGNSPRTGRELLQEILLLVKPQEEQAPVQPALTALTPAPAPQSPASRPSSPLVTVGKKIGRVLRYALAIPDDPDLKSYSRRKPPVTVELPTGGLFAGGIAGRVSAGNQLQSTSRPGSRTSWRKKGKRNESGERPIERLNSAPAGLTSGEGSRPPPQQAIGYKSELSGSTLGNRSRSSGLRPWRYWGRGDAQSIGKSTTNTVWPNQSDIYAESE</sequence>
<dbReference type="AlphaFoldDB" id="A0A6A6J088"/>
<dbReference type="OrthoDB" id="3797037at2759"/>
<protein>
    <submittedName>
        <fullName evidence="2">Uncharacterized protein</fullName>
    </submittedName>
</protein>
<feature type="compositionally biased region" description="Basic and acidic residues" evidence="1">
    <location>
        <begin position="756"/>
        <end position="765"/>
    </location>
</feature>
<feature type="compositionally biased region" description="Polar residues" evidence="1">
    <location>
        <begin position="794"/>
        <end position="806"/>
    </location>
</feature>
<feature type="compositionally biased region" description="Basic and acidic residues" evidence="1">
    <location>
        <begin position="352"/>
        <end position="361"/>
    </location>
</feature>
<feature type="compositionally biased region" description="Basic residues" evidence="1">
    <location>
        <begin position="219"/>
        <end position="229"/>
    </location>
</feature>
<feature type="region of interest" description="Disordered" evidence="1">
    <location>
        <begin position="134"/>
        <end position="157"/>
    </location>
</feature>
<feature type="compositionally biased region" description="Polar residues" evidence="1">
    <location>
        <begin position="734"/>
        <end position="748"/>
    </location>
</feature>
<evidence type="ECO:0000256" key="1">
    <source>
        <dbReference type="SAM" id="MobiDB-lite"/>
    </source>
</evidence>
<dbReference type="RefSeq" id="XP_033691245.1">
    <property type="nucleotide sequence ID" value="XM_033831795.1"/>
</dbReference>
<feature type="compositionally biased region" description="Polar residues" evidence="1">
    <location>
        <begin position="822"/>
        <end position="836"/>
    </location>
</feature>
<dbReference type="EMBL" id="ML987189">
    <property type="protein sequence ID" value="KAF2256241.1"/>
    <property type="molecule type" value="Genomic_DNA"/>
</dbReference>
<feature type="compositionally biased region" description="Basic and acidic residues" evidence="1">
    <location>
        <begin position="265"/>
        <end position="280"/>
    </location>
</feature>
<evidence type="ECO:0000313" key="2">
    <source>
        <dbReference type="EMBL" id="KAF2256241.1"/>
    </source>
</evidence>
<gene>
    <name evidence="2" type="ORF">BU26DRAFT_545619</name>
</gene>
<feature type="region of interest" description="Disordered" evidence="1">
    <location>
        <begin position="197"/>
        <end position="243"/>
    </location>
</feature>
<accession>A0A6A6J088</accession>
<feature type="compositionally biased region" description="Pro residues" evidence="1">
    <location>
        <begin position="286"/>
        <end position="301"/>
    </location>
</feature>
<organism evidence="2 3">
    <name type="scientific">Trematosphaeria pertusa</name>
    <dbReference type="NCBI Taxonomy" id="390896"/>
    <lineage>
        <taxon>Eukaryota</taxon>
        <taxon>Fungi</taxon>
        <taxon>Dikarya</taxon>
        <taxon>Ascomycota</taxon>
        <taxon>Pezizomycotina</taxon>
        <taxon>Dothideomycetes</taxon>
        <taxon>Pleosporomycetidae</taxon>
        <taxon>Pleosporales</taxon>
        <taxon>Massarineae</taxon>
        <taxon>Trematosphaeriaceae</taxon>
        <taxon>Trematosphaeria</taxon>
    </lineage>
</organism>
<proteinExistence type="predicted"/>